<proteinExistence type="predicted"/>
<gene>
    <name evidence="2" type="ORF">CspeluHIS016_0108720</name>
</gene>
<evidence type="ECO:0000313" key="3">
    <source>
        <dbReference type="Proteomes" id="UP001222932"/>
    </source>
</evidence>
<dbReference type="EMBL" id="BTCM01000001">
    <property type="protein sequence ID" value="GMK54286.1"/>
    <property type="molecule type" value="Genomic_DNA"/>
</dbReference>
<reference evidence="2" key="1">
    <citation type="journal article" date="2023" name="BMC Genomics">
        <title>Chromosome-level genome assemblies of Cutaneotrichosporon spp. (Trichosporonales, Basidiomycota) reveal imbalanced evolution between nucleotide sequences and chromosome synteny.</title>
        <authorList>
            <person name="Kobayashi Y."/>
            <person name="Kayamori A."/>
            <person name="Aoki K."/>
            <person name="Shiwa Y."/>
            <person name="Matsutani M."/>
            <person name="Fujita N."/>
            <person name="Sugita T."/>
            <person name="Iwasaki W."/>
            <person name="Tanaka N."/>
            <person name="Takashima M."/>
        </authorList>
    </citation>
    <scope>NUCLEOTIDE SEQUENCE</scope>
    <source>
        <strain evidence="2">HIS016</strain>
    </source>
</reference>
<protein>
    <submittedName>
        <fullName evidence="2">Uncharacterized protein</fullName>
    </submittedName>
</protein>
<accession>A0AAD3TPS6</accession>
<evidence type="ECO:0000256" key="1">
    <source>
        <dbReference type="SAM" id="MobiDB-lite"/>
    </source>
</evidence>
<sequence length="306" mass="33404">MTRMTDAASRNGRRPLLAPLPAQCREGLTGEKVQLCTITQFTICHRFHHGAVRYSRWHSNPEAVLAAEIVVVGVFARRVRTVIGALQAQMAPYDSTIPRMRLITVWREIGDRITARSNAGRRTEGSNRHAVSADSESTRGEVGGRSRKRRREREDGPATGVLPLLVGTDWIVAVADAVTGSVVIYDGGHALDAVEVDIVGDEVMRAWAETIGEDVMRLEVRHLRPPDRVPEGHTVLLAGAALEVLGSSPVPIDDRSLLVYLGLWSKLFAQGITLAIPPSFDRPSAAQSPLYAKGMSASRALRDRIV</sequence>
<comment type="caution">
    <text evidence="2">The sequence shown here is derived from an EMBL/GenBank/DDBJ whole genome shotgun (WGS) entry which is preliminary data.</text>
</comment>
<reference evidence="2" key="2">
    <citation type="submission" date="2023-06" db="EMBL/GenBank/DDBJ databases">
        <authorList>
            <person name="Kobayashi Y."/>
            <person name="Kayamori A."/>
            <person name="Aoki K."/>
            <person name="Shiwa Y."/>
            <person name="Fujita N."/>
            <person name="Sugita T."/>
            <person name="Iwasaki W."/>
            <person name="Tanaka N."/>
            <person name="Takashima M."/>
        </authorList>
    </citation>
    <scope>NUCLEOTIDE SEQUENCE</scope>
    <source>
        <strain evidence="2">HIS016</strain>
    </source>
</reference>
<organism evidence="2 3">
    <name type="scientific">Cutaneotrichosporon spelunceum</name>
    <dbReference type="NCBI Taxonomy" id="1672016"/>
    <lineage>
        <taxon>Eukaryota</taxon>
        <taxon>Fungi</taxon>
        <taxon>Dikarya</taxon>
        <taxon>Basidiomycota</taxon>
        <taxon>Agaricomycotina</taxon>
        <taxon>Tremellomycetes</taxon>
        <taxon>Trichosporonales</taxon>
        <taxon>Trichosporonaceae</taxon>
        <taxon>Cutaneotrichosporon</taxon>
    </lineage>
</organism>
<evidence type="ECO:0000313" key="2">
    <source>
        <dbReference type="EMBL" id="GMK54286.1"/>
    </source>
</evidence>
<keyword evidence="3" id="KW-1185">Reference proteome</keyword>
<feature type="region of interest" description="Disordered" evidence="1">
    <location>
        <begin position="117"/>
        <end position="155"/>
    </location>
</feature>
<name>A0AAD3TPS6_9TREE</name>
<dbReference type="Proteomes" id="UP001222932">
    <property type="component" value="Unassembled WGS sequence"/>
</dbReference>
<dbReference type="AlphaFoldDB" id="A0AAD3TPS6"/>